<dbReference type="NCBIfam" id="TIGR03086">
    <property type="entry name" value="TIGR03086 family metal-binding protein"/>
    <property type="match status" value="1"/>
</dbReference>
<evidence type="ECO:0000313" key="2">
    <source>
        <dbReference type="EMBL" id="MEE2034725.1"/>
    </source>
</evidence>
<dbReference type="InterPro" id="IPR024344">
    <property type="entry name" value="MDMPI_metal-binding"/>
</dbReference>
<dbReference type="Pfam" id="PF11716">
    <property type="entry name" value="MDMPI_N"/>
    <property type="match status" value="1"/>
</dbReference>
<name>A0ABU7JXI7_9NOCA</name>
<evidence type="ECO:0000259" key="1">
    <source>
        <dbReference type="Pfam" id="PF11716"/>
    </source>
</evidence>
<dbReference type="SUPFAM" id="SSF109854">
    <property type="entry name" value="DinB/YfiT-like putative metalloenzymes"/>
    <property type="match status" value="1"/>
</dbReference>
<dbReference type="InterPro" id="IPR017517">
    <property type="entry name" value="Maleyloyr_isom"/>
</dbReference>
<dbReference type="NCBIfam" id="TIGR03083">
    <property type="entry name" value="maleylpyruvate isomerase family mycothiol-dependent enzyme"/>
    <property type="match status" value="1"/>
</dbReference>
<reference evidence="2 3" key="1">
    <citation type="submission" date="2023-08" db="EMBL/GenBank/DDBJ databases">
        <authorList>
            <person name="Girao M."/>
            <person name="Carvalho M.F."/>
        </authorList>
    </citation>
    <scope>NUCLEOTIDE SEQUENCE [LARGE SCALE GENOMIC DNA]</scope>
    <source>
        <strain evidence="2 3">CC-R104</strain>
    </source>
</reference>
<dbReference type="InterPro" id="IPR034660">
    <property type="entry name" value="DinB/YfiT-like"/>
</dbReference>
<dbReference type="Gene3D" id="1.20.120.450">
    <property type="entry name" value="dinb family like domain"/>
    <property type="match status" value="1"/>
</dbReference>
<keyword evidence="3" id="KW-1185">Reference proteome</keyword>
<organism evidence="2 3">
    <name type="scientific">Rhodococcus chondri</name>
    <dbReference type="NCBI Taxonomy" id="3065941"/>
    <lineage>
        <taxon>Bacteria</taxon>
        <taxon>Bacillati</taxon>
        <taxon>Actinomycetota</taxon>
        <taxon>Actinomycetes</taxon>
        <taxon>Mycobacteriales</taxon>
        <taxon>Nocardiaceae</taxon>
        <taxon>Rhodococcus</taxon>
    </lineage>
</organism>
<protein>
    <submittedName>
        <fullName evidence="2">TIGR03086 family metal-binding protein</fullName>
    </submittedName>
</protein>
<gene>
    <name evidence="2" type="ORF">Q8814_21870</name>
</gene>
<feature type="domain" description="Mycothiol-dependent maleylpyruvate isomerase metal-binding" evidence="1">
    <location>
        <begin position="2"/>
        <end position="111"/>
    </location>
</feature>
<dbReference type="RefSeq" id="WP_330154084.1">
    <property type="nucleotide sequence ID" value="NZ_JAUZMZ010000177.1"/>
</dbReference>
<sequence length="177" mass="18310">MRDDQLTAPTPCAGATVAALVDHVHGLAQAFTAAARKELGPMTDQPPEASTGNLADDWRTDAPERLAALAQAWRDPDAWTGMTRAGGVDLPGNIAGLVALDELVVHGWDLATATGRPYTCDSAELAACTAFAESITAEQRDAGGLFGPAVPVRDGASALDRLVGLTGRDPAWAPARL</sequence>
<comment type="caution">
    <text evidence="2">The sequence shown here is derived from an EMBL/GenBank/DDBJ whole genome shotgun (WGS) entry which is preliminary data.</text>
</comment>
<dbReference type="Proteomes" id="UP001331936">
    <property type="component" value="Unassembled WGS sequence"/>
</dbReference>
<dbReference type="InterPro" id="IPR017520">
    <property type="entry name" value="CHP03086"/>
</dbReference>
<proteinExistence type="predicted"/>
<accession>A0ABU7JXI7</accession>
<evidence type="ECO:0000313" key="3">
    <source>
        <dbReference type="Proteomes" id="UP001331936"/>
    </source>
</evidence>
<dbReference type="EMBL" id="JAUZMZ010000177">
    <property type="protein sequence ID" value="MEE2034725.1"/>
    <property type="molecule type" value="Genomic_DNA"/>
</dbReference>